<evidence type="ECO:0000256" key="3">
    <source>
        <dbReference type="SAM" id="SignalP"/>
    </source>
</evidence>
<evidence type="ECO:0000313" key="5">
    <source>
        <dbReference type="EMBL" id="WCT57998.1"/>
    </source>
</evidence>
<evidence type="ECO:0000259" key="4">
    <source>
        <dbReference type="Pfam" id="PF00144"/>
    </source>
</evidence>
<proteinExistence type="predicted"/>
<dbReference type="RefSeq" id="WP_273616159.1">
    <property type="nucleotide sequence ID" value="NZ_CP117416.1"/>
</dbReference>
<sequence length="689" mass="75541">MKKIGSLLLAAVLTVVPMTSSFAQESHSNLSPEEKAKQWATTVVTDYGASAVQYAIVDHGKVILSGHAGIKNQATKEKITPDTMFGIGSVSKMYVSSAVMMLVDAGKIDIDQPLTTYIPDFKMADERYTKITPRTLLNHSSGLYGSHYHNSILFDDNDTQNYDNLLKELQTEHLKADPGAFSVYSNDSFQLLEVLVERVSGMSYSEFVKTRISDPMKFKSTHTPLDQFDRKQLSKTYFPGIESALPVENANILGTGGIYSTAEELATFGDVLMGNKPELLSEKSAQAMQKDEYRNGIWVPEERNTTNYGLGWDAVNLAPFSDYGIKALSKGGDTIMYHADLISLPGYDMSAAVVSAGGSSLYNTQLATQLLLEELKDQGKIKKILPDQTFKPAVQVNIPAEMKQYAGLYGTLDKTIQLELKNGKMDLPDILGGIIPAQTYVYTGKQQFTSKDGSTIISFDKQTNGKTYIKVNTTVSFPGLGQAAMVFYEYQKLSKNKVSTAVQQAWKARDGKRYYAVDEKINSAFYIAPSILTKTLAVDASNGYVNGDKIIDQNHAVNVAQIPVMTGRDTFDFEFVKQNKVEYLKTSKQLYIPEDAISPLSKDKSSTITIASNGHAKWFKIDKNTAGKTINVDYPNNAGFVVYDAKGNVVESSIITSKKSAVLPENGLIVFGGQAGNVFKVTLGQGTTK</sequence>
<evidence type="ECO:0000256" key="1">
    <source>
        <dbReference type="ARBA" id="ARBA00004370"/>
    </source>
</evidence>
<dbReference type="AlphaFoldDB" id="A0AAX3M7T8"/>
<dbReference type="PANTHER" id="PTHR46825:SF11">
    <property type="entry name" value="PENICILLIN-BINDING PROTEIN 4"/>
    <property type="match status" value="1"/>
</dbReference>
<organism evidence="5 6">
    <name type="scientific">Paenibacillus kyungheensis</name>
    <dbReference type="NCBI Taxonomy" id="1452732"/>
    <lineage>
        <taxon>Bacteria</taxon>
        <taxon>Bacillati</taxon>
        <taxon>Bacillota</taxon>
        <taxon>Bacilli</taxon>
        <taxon>Bacillales</taxon>
        <taxon>Paenibacillaceae</taxon>
        <taxon>Paenibacillus</taxon>
    </lineage>
</organism>
<accession>A0AAX3M7T8</accession>
<dbReference type="InterPro" id="IPR012338">
    <property type="entry name" value="Beta-lactam/transpept-like"/>
</dbReference>
<evidence type="ECO:0000313" key="6">
    <source>
        <dbReference type="Proteomes" id="UP001220509"/>
    </source>
</evidence>
<gene>
    <name evidence="5" type="ORF">PQ456_10920</name>
</gene>
<comment type="subcellular location">
    <subcellularLocation>
        <location evidence="1">Membrane</location>
    </subcellularLocation>
</comment>
<name>A0AAX3M7T8_9BACL</name>
<keyword evidence="2" id="KW-0472">Membrane</keyword>
<feature type="domain" description="Beta-lactamase-related" evidence="4">
    <location>
        <begin position="38"/>
        <end position="359"/>
    </location>
</feature>
<dbReference type="SUPFAM" id="SSF56601">
    <property type="entry name" value="beta-lactamase/transpeptidase-like"/>
    <property type="match status" value="1"/>
</dbReference>
<dbReference type="Pfam" id="PF00144">
    <property type="entry name" value="Beta-lactamase"/>
    <property type="match status" value="1"/>
</dbReference>
<dbReference type="Proteomes" id="UP001220509">
    <property type="component" value="Chromosome"/>
</dbReference>
<dbReference type="InterPro" id="IPR001466">
    <property type="entry name" value="Beta-lactam-related"/>
</dbReference>
<reference evidence="5 6" key="1">
    <citation type="submission" date="2023-02" db="EMBL/GenBank/DDBJ databases">
        <title>Genome sequence of Paenibacillus kyungheensis KACC 18744.</title>
        <authorList>
            <person name="Kim S."/>
            <person name="Heo J."/>
            <person name="Kwon S.-W."/>
        </authorList>
    </citation>
    <scope>NUCLEOTIDE SEQUENCE [LARGE SCALE GENOMIC DNA]</scope>
    <source>
        <strain evidence="5 6">KACC 18744</strain>
    </source>
</reference>
<dbReference type="Gene3D" id="3.40.710.10">
    <property type="entry name" value="DD-peptidase/beta-lactamase superfamily"/>
    <property type="match status" value="1"/>
</dbReference>
<dbReference type="EMBL" id="CP117416">
    <property type="protein sequence ID" value="WCT57998.1"/>
    <property type="molecule type" value="Genomic_DNA"/>
</dbReference>
<protein>
    <submittedName>
        <fullName evidence="5">Serine hydrolase</fullName>
    </submittedName>
</protein>
<dbReference type="GO" id="GO:0016787">
    <property type="term" value="F:hydrolase activity"/>
    <property type="evidence" value="ECO:0007669"/>
    <property type="project" value="UniProtKB-KW"/>
</dbReference>
<keyword evidence="3" id="KW-0732">Signal</keyword>
<keyword evidence="5" id="KW-0378">Hydrolase</keyword>
<evidence type="ECO:0000256" key="2">
    <source>
        <dbReference type="ARBA" id="ARBA00023136"/>
    </source>
</evidence>
<dbReference type="KEGG" id="pka:PQ456_10920"/>
<dbReference type="InterPro" id="IPR050491">
    <property type="entry name" value="AmpC-like"/>
</dbReference>
<keyword evidence="6" id="KW-1185">Reference proteome</keyword>
<feature type="chain" id="PRO_5043892552" evidence="3">
    <location>
        <begin position="24"/>
        <end position="689"/>
    </location>
</feature>
<dbReference type="PANTHER" id="PTHR46825">
    <property type="entry name" value="D-ALANYL-D-ALANINE-CARBOXYPEPTIDASE/ENDOPEPTIDASE AMPH"/>
    <property type="match status" value="1"/>
</dbReference>
<feature type="signal peptide" evidence="3">
    <location>
        <begin position="1"/>
        <end position="23"/>
    </location>
</feature>
<dbReference type="GO" id="GO:0016020">
    <property type="term" value="C:membrane"/>
    <property type="evidence" value="ECO:0007669"/>
    <property type="project" value="UniProtKB-SubCell"/>
</dbReference>